<keyword evidence="10" id="KW-1185">Reference proteome</keyword>
<dbReference type="RefSeq" id="WP_219353940.1">
    <property type="nucleotide sequence ID" value="NZ_CP080034.1"/>
</dbReference>
<dbReference type="PROSITE" id="PS50109">
    <property type="entry name" value="HIS_KIN"/>
    <property type="match status" value="1"/>
</dbReference>
<dbReference type="InterPro" id="IPR003594">
    <property type="entry name" value="HATPase_dom"/>
</dbReference>
<reference evidence="9 10" key="1">
    <citation type="submission" date="2021-07" db="EMBL/GenBank/DDBJ databases">
        <title>Isolation and characterization of bacteria from a gold mining with a capacity of golden bioaccumulation.</title>
        <authorList>
            <person name="Yang X.J."/>
        </authorList>
    </citation>
    <scope>NUCLEOTIDE SEQUENCE [LARGE SCALE GENOMIC DNA]</scope>
    <source>
        <strain evidence="9 10">Au29</strain>
    </source>
</reference>
<dbReference type="PANTHER" id="PTHR43047">
    <property type="entry name" value="TWO-COMPONENT HISTIDINE PROTEIN KINASE"/>
    <property type="match status" value="1"/>
</dbReference>
<evidence type="ECO:0000256" key="5">
    <source>
        <dbReference type="PROSITE-ProRule" id="PRU00169"/>
    </source>
</evidence>
<keyword evidence="3" id="KW-0808">Transferase</keyword>
<keyword evidence="6" id="KW-0472">Membrane</keyword>
<dbReference type="CDD" id="cd16922">
    <property type="entry name" value="HATPase_EvgS-ArcB-TorS-like"/>
    <property type="match status" value="1"/>
</dbReference>
<dbReference type="Pfam" id="PF02518">
    <property type="entry name" value="HATPase_c"/>
    <property type="match status" value="1"/>
</dbReference>
<dbReference type="EC" id="2.7.13.3" evidence="2"/>
<sequence length="811" mass="88737">MSSPVVAHAQRVERRASKTSFEDLEAFGRAAAGRPGDEGLSRLQHVIWVLINQDDYIAAERWNAIMRRSAERQNDARYRGVAMVNAMHIRYLRDDAVSLDEMQAFTAIQTDWLTRIAAESVVARMLIDKQRIADALRLLARVAPMIPADQASVGSVGASVWTTVSLAHMMIDDVPGYLRAIDRAETYMADSGYPNPGYDSLYNLAQSLGFLSRHDDALALVETYRRLAEKTNTPEAAAYAGTLCGYAAVAREDWPAALKCLAPFGSDLNPPRSTVVAMLPIRATAYARTGQVELAKRDVAEIHRLIENGQMTRMPAVRRSEAELMIAEGDYARGVPALRDYHLDRFARATKSAASATEQIVVGIDEQLQAATTQNRLRLQVINAQRWLVAILAIVGVGIAAMFWRQVRLSKKLSAANRRERQVHEAQAAFFANMSHEIRTPLNGVVAMADALGKADLSDEAAHMVRIIGSSSTTLERLLSDILDNAKMEAGQIAIEPLPFNLGETITDIQALWSQKAAAKGVVIEIEADPDISRWAIGDHVRLSQVLNNLISNALKFTDEGQVSLSAQATTGDRVRFIVADTGVGFDAEQKSKIFERFQQADGTITRRFGGTGLGLSICRQLVELMGGELDCDSTPGAGSRFWFEIELPRALPADSVKPVAEPELEAMQSLKILVVDDHASNRTILGLLLDDETMELRYADDGRQALDAVQETEFDVILMDMQMPVMGGLDATRAIRAFEHQTARRPATIIMLSANADPDSQKQGTDAGANGHIAKPVVLERLLEGINIAMQRNTDAQAAQARPAPALTLP</sequence>
<dbReference type="InterPro" id="IPR001789">
    <property type="entry name" value="Sig_transdc_resp-reg_receiver"/>
</dbReference>
<proteinExistence type="predicted"/>
<dbReference type="SMART" id="SM00448">
    <property type="entry name" value="REC"/>
    <property type="match status" value="1"/>
</dbReference>
<dbReference type="GeneID" id="94374600"/>
<evidence type="ECO:0000256" key="2">
    <source>
        <dbReference type="ARBA" id="ARBA00012438"/>
    </source>
</evidence>
<feature type="transmembrane region" description="Helical" evidence="6">
    <location>
        <begin position="387"/>
        <end position="404"/>
    </location>
</feature>
<dbReference type="SMART" id="SM00387">
    <property type="entry name" value="HATPase_c"/>
    <property type="match status" value="1"/>
</dbReference>
<feature type="modified residue" description="4-aspartylphosphate" evidence="5">
    <location>
        <position position="721"/>
    </location>
</feature>
<evidence type="ECO:0000313" key="10">
    <source>
        <dbReference type="Proteomes" id="UP000824334"/>
    </source>
</evidence>
<accession>A0ABX8TNC4</accession>
<dbReference type="Proteomes" id="UP000824334">
    <property type="component" value="Chromosome"/>
</dbReference>
<gene>
    <name evidence="9" type="ORF">KWG56_04940</name>
</gene>
<comment type="catalytic activity">
    <reaction evidence="1">
        <text>ATP + protein L-histidine = ADP + protein N-phospho-L-histidine.</text>
        <dbReference type="EC" id="2.7.13.3"/>
    </reaction>
</comment>
<dbReference type="CDD" id="cd17546">
    <property type="entry name" value="REC_hyHK_CKI1_RcsC-like"/>
    <property type="match status" value="1"/>
</dbReference>
<evidence type="ECO:0000256" key="6">
    <source>
        <dbReference type="SAM" id="Phobius"/>
    </source>
</evidence>
<name>A0ABX8TNC4_9CAUL</name>
<feature type="domain" description="Histidine kinase" evidence="7">
    <location>
        <begin position="433"/>
        <end position="650"/>
    </location>
</feature>
<organism evidence="9 10">
    <name type="scientific">Brevundimonas nasdae</name>
    <dbReference type="NCBI Taxonomy" id="172043"/>
    <lineage>
        <taxon>Bacteria</taxon>
        <taxon>Pseudomonadati</taxon>
        <taxon>Pseudomonadota</taxon>
        <taxon>Alphaproteobacteria</taxon>
        <taxon>Caulobacterales</taxon>
        <taxon>Caulobacteraceae</taxon>
        <taxon>Brevundimonas</taxon>
    </lineage>
</organism>
<dbReference type="InterPro" id="IPR003661">
    <property type="entry name" value="HisK_dim/P_dom"/>
</dbReference>
<evidence type="ECO:0000259" key="7">
    <source>
        <dbReference type="PROSITE" id="PS50109"/>
    </source>
</evidence>
<dbReference type="Pfam" id="PF00512">
    <property type="entry name" value="HisKA"/>
    <property type="match status" value="1"/>
</dbReference>
<evidence type="ECO:0000259" key="8">
    <source>
        <dbReference type="PROSITE" id="PS50110"/>
    </source>
</evidence>
<evidence type="ECO:0000256" key="4">
    <source>
        <dbReference type="ARBA" id="ARBA00022777"/>
    </source>
</evidence>
<evidence type="ECO:0000313" key="9">
    <source>
        <dbReference type="EMBL" id="QYC11340.1"/>
    </source>
</evidence>
<dbReference type="PROSITE" id="PS50110">
    <property type="entry name" value="RESPONSE_REGULATORY"/>
    <property type="match status" value="1"/>
</dbReference>
<keyword evidence="5" id="KW-0597">Phosphoprotein</keyword>
<dbReference type="EMBL" id="CP080034">
    <property type="protein sequence ID" value="QYC11340.1"/>
    <property type="molecule type" value="Genomic_DNA"/>
</dbReference>
<dbReference type="CDD" id="cd00082">
    <property type="entry name" value="HisKA"/>
    <property type="match status" value="1"/>
</dbReference>
<protein>
    <recommendedName>
        <fullName evidence="2">histidine kinase</fullName>
        <ecNumber evidence="2">2.7.13.3</ecNumber>
    </recommendedName>
</protein>
<evidence type="ECO:0000256" key="1">
    <source>
        <dbReference type="ARBA" id="ARBA00000085"/>
    </source>
</evidence>
<keyword evidence="4" id="KW-0418">Kinase</keyword>
<feature type="domain" description="Response regulatory" evidence="8">
    <location>
        <begin position="672"/>
        <end position="791"/>
    </location>
</feature>
<dbReference type="Pfam" id="PF00072">
    <property type="entry name" value="Response_reg"/>
    <property type="match status" value="1"/>
</dbReference>
<dbReference type="SMART" id="SM00388">
    <property type="entry name" value="HisKA"/>
    <property type="match status" value="1"/>
</dbReference>
<keyword evidence="6" id="KW-1133">Transmembrane helix</keyword>
<keyword evidence="6" id="KW-0812">Transmembrane</keyword>
<dbReference type="PANTHER" id="PTHR43047:SF72">
    <property type="entry name" value="OSMOSENSING HISTIDINE PROTEIN KINASE SLN1"/>
    <property type="match status" value="1"/>
</dbReference>
<dbReference type="InterPro" id="IPR005467">
    <property type="entry name" value="His_kinase_dom"/>
</dbReference>
<evidence type="ECO:0000256" key="3">
    <source>
        <dbReference type="ARBA" id="ARBA00022679"/>
    </source>
</evidence>